<name>A0ABX2ZB77_PAEPO</name>
<dbReference type="RefSeq" id="WP_068940969.1">
    <property type="nucleotide sequence ID" value="NZ_LYND01000141.1"/>
</dbReference>
<proteinExistence type="predicted"/>
<evidence type="ECO:0000313" key="1">
    <source>
        <dbReference type="EMBL" id="ODA07686.1"/>
    </source>
</evidence>
<dbReference type="EMBL" id="LYND01000141">
    <property type="protein sequence ID" value="ODA07686.1"/>
    <property type="molecule type" value="Genomic_DNA"/>
</dbReference>
<reference evidence="2" key="1">
    <citation type="submission" date="2016-05" db="EMBL/GenBank/DDBJ databases">
        <title>Whole genome shotgun sequencing of cultured foodborne pathogen.</title>
        <authorList>
            <person name="Zheng J."/>
            <person name="Timme R."/>
            <person name="Allard M."/>
            <person name="Strain E."/>
            <person name="Luo Y."/>
            <person name="Brown E."/>
        </authorList>
    </citation>
    <scope>NUCLEOTIDE SEQUENCE [LARGE SCALE GENOMIC DNA]</scope>
    <source>
        <strain evidence="2">CFSAN034343</strain>
    </source>
</reference>
<comment type="caution">
    <text evidence="1">The sequence shown here is derived from an EMBL/GenBank/DDBJ whole genome shotgun (WGS) entry which is preliminary data.</text>
</comment>
<organism evidence="1 2">
    <name type="scientific">Paenibacillus polymyxa</name>
    <name type="common">Bacillus polymyxa</name>
    <dbReference type="NCBI Taxonomy" id="1406"/>
    <lineage>
        <taxon>Bacteria</taxon>
        <taxon>Bacillati</taxon>
        <taxon>Bacillota</taxon>
        <taxon>Bacilli</taxon>
        <taxon>Bacillales</taxon>
        <taxon>Paenibacillaceae</taxon>
        <taxon>Paenibacillus</taxon>
    </lineage>
</organism>
<protein>
    <submittedName>
        <fullName evidence="1">Uncharacterized protein</fullName>
    </submittedName>
</protein>
<evidence type="ECO:0000313" key="2">
    <source>
        <dbReference type="Proteomes" id="UP000094974"/>
    </source>
</evidence>
<gene>
    <name evidence="1" type="ORF">A7312_28185</name>
</gene>
<sequence length="157" mass="18412">MINEQLSFAPVATKCKCEKCGSFLYEVDYSDADDNYTLQCTNCGIEIRLHYAVYDGWRDAIENEEIFESTAKPIIKFLHKYCTVRVNNRDDFKNNIRNKGTLIQKIDSMDDTDEFYMLEGRYYRIGFNSGEFHPNSDSDFNSFVRELTNLKESSERQ</sequence>
<keyword evidence="2" id="KW-1185">Reference proteome</keyword>
<dbReference type="Proteomes" id="UP000094974">
    <property type="component" value="Unassembled WGS sequence"/>
</dbReference>
<accession>A0ABX2ZB77</accession>